<dbReference type="GO" id="GO:0006270">
    <property type="term" value="P:DNA replication initiation"/>
    <property type="evidence" value="ECO:0007669"/>
    <property type="project" value="EnsemblFungi"/>
</dbReference>
<reference evidence="14" key="1">
    <citation type="submission" date="2013-08" db="EMBL/GenBank/DDBJ databases">
        <title>Gene expansion shapes genome architecture in the human pathogen Lichtheimia corymbifera: an evolutionary genomics analysis in the ancient terrestrial Mucorales (Mucoromycotina).</title>
        <authorList>
            <person name="Schwartze V.U."/>
            <person name="Winter S."/>
            <person name="Shelest E."/>
            <person name="Marcet-Houben M."/>
            <person name="Horn F."/>
            <person name="Wehner S."/>
            <person name="Hoffmann K."/>
            <person name="Riege K."/>
            <person name="Sammeth M."/>
            <person name="Nowrousian M."/>
            <person name="Valiante V."/>
            <person name="Linde J."/>
            <person name="Jacobsen I.D."/>
            <person name="Marz M."/>
            <person name="Brakhage A.A."/>
            <person name="Gabaldon T."/>
            <person name="Bocker S."/>
            <person name="Voigt K."/>
        </authorList>
    </citation>
    <scope>NUCLEOTIDE SEQUENCE [LARGE SCALE GENOMIC DNA]</scope>
    <source>
        <strain evidence="14">FSU 9682</strain>
    </source>
</reference>
<evidence type="ECO:0000256" key="9">
    <source>
        <dbReference type="ARBA" id="ARBA00023125"/>
    </source>
</evidence>
<protein>
    <recommendedName>
        <fullName evidence="2 10">DNA primase large subunit</fullName>
    </recommendedName>
</protein>
<keyword evidence="7 10" id="KW-0408">Iron</keyword>
<accession>A0A068RQP2</accession>
<feature type="region of interest" description="Disordered" evidence="12">
    <location>
        <begin position="478"/>
        <end position="497"/>
    </location>
</feature>
<feature type="binding site" evidence="11">
    <location>
        <position position="407"/>
    </location>
    <ligand>
        <name>[4Fe-4S] cluster</name>
        <dbReference type="ChEBI" id="CHEBI:49883"/>
    </ligand>
</feature>
<dbReference type="GO" id="GO:0006302">
    <property type="term" value="P:double-strand break repair"/>
    <property type="evidence" value="ECO:0007669"/>
    <property type="project" value="EnsemblFungi"/>
</dbReference>
<evidence type="ECO:0000256" key="12">
    <source>
        <dbReference type="SAM" id="MobiDB-lite"/>
    </source>
</evidence>
<dbReference type="GO" id="GO:0046872">
    <property type="term" value="F:metal ion binding"/>
    <property type="evidence" value="ECO:0007669"/>
    <property type="project" value="UniProtKB-UniRule"/>
</dbReference>
<evidence type="ECO:0000256" key="1">
    <source>
        <dbReference type="ARBA" id="ARBA00010564"/>
    </source>
</evidence>
<dbReference type="Pfam" id="PF26466">
    <property type="entry name" value="DNA_primase_lrg_N"/>
    <property type="match status" value="1"/>
</dbReference>
<gene>
    <name evidence="14" type="ORF">LCOR_03948.1</name>
</gene>
<evidence type="ECO:0000313" key="15">
    <source>
        <dbReference type="Proteomes" id="UP000027586"/>
    </source>
</evidence>
<evidence type="ECO:0000256" key="11">
    <source>
        <dbReference type="PIRSR" id="PIRSR009449-1"/>
    </source>
</evidence>
<dbReference type="GO" id="GO:0005658">
    <property type="term" value="C:alpha DNA polymerase:primase complex"/>
    <property type="evidence" value="ECO:0007669"/>
    <property type="project" value="EnsemblFungi"/>
</dbReference>
<dbReference type="CDD" id="cd07322">
    <property type="entry name" value="PriL_PriS_Eukaryotic"/>
    <property type="match status" value="1"/>
</dbReference>
<feature type="domain" description="DNA primase large subunit C-terminal" evidence="13">
    <location>
        <begin position="302"/>
        <end position="472"/>
    </location>
</feature>
<dbReference type="EMBL" id="CBTN010000013">
    <property type="protein sequence ID" value="CDH52483.1"/>
    <property type="molecule type" value="Genomic_DNA"/>
</dbReference>
<evidence type="ECO:0000256" key="4">
    <source>
        <dbReference type="ARBA" id="ARBA00022515"/>
    </source>
</evidence>
<dbReference type="Proteomes" id="UP000027586">
    <property type="component" value="Unassembled WGS sequence"/>
</dbReference>
<dbReference type="VEuPathDB" id="FungiDB:LCOR_03948.1"/>
<dbReference type="InterPro" id="IPR058560">
    <property type="entry name" value="DNA_primase_C"/>
</dbReference>
<feature type="binding site" evidence="11">
    <location>
        <position position="390"/>
    </location>
    <ligand>
        <name>[4Fe-4S] cluster</name>
        <dbReference type="ChEBI" id="CHEBI:49883"/>
    </ligand>
</feature>
<dbReference type="GO" id="GO:0051539">
    <property type="term" value="F:4 iron, 4 sulfur cluster binding"/>
    <property type="evidence" value="ECO:0007669"/>
    <property type="project" value="UniProtKB-UniRule"/>
</dbReference>
<evidence type="ECO:0000256" key="6">
    <source>
        <dbReference type="ARBA" id="ARBA00022723"/>
    </source>
</evidence>
<dbReference type="GO" id="GO:0003899">
    <property type="term" value="F:DNA-directed RNA polymerase activity"/>
    <property type="evidence" value="ECO:0007669"/>
    <property type="project" value="EnsemblFungi"/>
</dbReference>
<name>A0A068RQP2_9FUNG</name>
<dbReference type="GO" id="GO:0003697">
    <property type="term" value="F:single-stranded DNA binding"/>
    <property type="evidence" value="ECO:0007669"/>
    <property type="project" value="EnsemblFungi"/>
</dbReference>
<organism evidence="14 15">
    <name type="scientific">Lichtheimia corymbifera JMRC:FSU:9682</name>
    <dbReference type="NCBI Taxonomy" id="1263082"/>
    <lineage>
        <taxon>Eukaryota</taxon>
        <taxon>Fungi</taxon>
        <taxon>Fungi incertae sedis</taxon>
        <taxon>Mucoromycota</taxon>
        <taxon>Mucoromycotina</taxon>
        <taxon>Mucoromycetes</taxon>
        <taxon>Mucorales</taxon>
        <taxon>Lichtheimiaceae</taxon>
        <taxon>Lichtheimia</taxon>
    </lineage>
</organism>
<dbReference type="PANTHER" id="PTHR10537:SF3">
    <property type="entry name" value="DNA PRIMASE LARGE SUBUNIT"/>
    <property type="match status" value="1"/>
</dbReference>
<keyword evidence="5 10" id="KW-0235">DNA replication</keyword>
<dbReference type="Gene3D" id="1.20.930.80">
    <property type="match status" value="1"/>
</dbReference>
<feature type="binding site" evidence="11">
    <location>
        <position position="447"/>
    </location>
    <ligand>
        <name>[4Fe-4S] cluster</name>
        <dbReference type="ChEBI" id="CHEBI:49883"/>
    </ligand>
</feature>
<keyword evidence="3 10" id="KW-0004">4Fe-4S</keyword>
<evidence type="ECO:0000256" key="5">
    <source>
        <dbReference type="ARBA" id="ARBA00022705"/>
    </source>
</evidence>
<keyword evidence="9 10" id="KW-0238">DNA-binding</keyword>
<feature type="binding site" evidence="11">
    <location>
        <position position="312"/>
    </location>
    <ligand>
        <name>[4Fe-4S] cluster</name>
        <dbReference type="ChEBI" id="CHEBI:49883"/>
    </ligand>
</feature>
<comment type="function">
    <text evidence="10">DNA primase is the polymerase that synthesizes small RNA primers for the Okazaki fragments made during discontinuous DNA replication.</text>
</comment>
<dbReference type="PANTHER" id="PTHR10537">
    <property type="entry name" value="DNA PRIMASE LARGE SUBUNIT"/>
    <property type="match status" value="1"/>
</dbReference>
<keyword evidence="6 10" id="KW-0479">Metal-binding</keyword>
<evidence type="ECO:0000256" key="10">
    <source>
        <dbReference type="PIRNR" id="PIRNR009449"/>
    </source>
</evidence>
<evidence type="ECO:0000256" key="2">
    <source>
        <dbReference type="ARBA" id="ARBA00019038"/>
    </source>
</evidence>
<keyword evidence="8 10" id="KW-0411">Iron-sulfur</keyword>
<dbReference type="InterPro" id="IPR016558">
    <property type="entry name" value="DNA_primase_lsu_euk"/>
</dbReference>
<keyword evidence="15" id="KW-1185">Reference proteome</keyword>
<evidence type="ECO:0000259" key="13">
    <source>
        <dbReference type="Pfam" id="PF04104"/>
    </source>
</evidence>
<proteinExistence type="inferred from homology"/>
<dbReference type="InterPro" id="IPR007238">
    <property type="entry name" value="DNA_primase_lsu_euk/arc"/>
</dbReference>
<evidence type="ECO:0000256" key="7">
    <source>
        <dbReference type="ARBA" id="ARBA00023004"/>
    </source>
</evidence>
<evidence type="ECO:0000313" key="14">
    <source>
        <dbReference type="EMBL" id="CDH52483.1"/>
    </source>
</evidence>
<dbReference type="FunFam" id="1.20.930.80:FF:000001">
    <property type="entry name" value="DNA primase large subunit"/>
    <property type="match status" value="1"/>
</dbReference>
<evidence type="ECO:0000256" key="8">
    <source>
        <dbReference type="ARBA" id="ARBA00023014"/>
    </source>
</evidence>
<sequence length="497" mass="57500">MLKQKRNRPNRFASAATRHQHIYVDKGTPHDPLAGSPYPSRLNFYTEPPPLEITIEEFELFALDRLQVLKTLESAALRNKRGPDYKRQVDQALEKFLPMKSNLTQSTKLLEERRKDHVSHFVLRLAYCRSEDSRAWFLRQECALFKYRFEQETLEEKKKFVAGLKLSWTPLEPEEKRRIRDKLEACAIWKASKANQSTRAIVESETYFKVDFEKVPDLLSNRSVYIEGGVAYVPMSDQVSLVMDEFRRMLSAALEATAKALPRMEEDDRLRPILVNVEKQYMGKEYGVDGAVTGTVRAGDVDKLVRAHAPLCMSHLHEALRADKHLRHGGRMQYGLFLKAIGLSVDEALVFWRTAFSKFPDDKFQKEYAYNIRHNYGLEGKRVSYAPYSCMKIIQGNPPSTGDHHGCPFRHFSRGNLEAKLYRNHVSTVHVNEIMNLVENKHYQIACTRLYELTHPEQAGKIDPIEHPNQYYEYSKKLANGDVTPTENKDDAMDIDR</sequence>
<dbReference type="STRING" id="1263082.A0A068RQP2"/>
<dbReference type="GO" id="GO:0005635">
    <property type="term" value="C:nuclear envelope"/>
    <property type="evidence" value="ECO:0007669"/>
    <property type="project" value="EnsemblFungi"/>
</dbReference>
<dbReference type="PIRSF" id="PIRSF009449">
    <property type="entry name" value="DNA_primase_large_subunit"/>
    <property type="match status" value="1"/>
</dbReference>
<comment type="cofactor">
    <cofactor evidence="10">
        <name>[4Fe-4S] cluster</name>
        <dbReference type="ChEBI" id="CHEBI:49883"/>
    </cofactor>
    <text evidence="10">Binds 1 [4Fe-4S] cluster.</text>
</comment>
<keyword evidence="4 10" id="KW-0639">Primosome</keyword>
<dbReference type="OrthoDB" id="421393at2759"/>
<evidence type="ECO:0000256" key="3">
    <source>
        <dbReference type="ARBA" id="ARBA00022485"/>
    </source>
</evidence>
<dbReference type="Pfam" id="PF04104">
    <property type="entry name" value="DNA_primase_lrg"/>
    <property type="match status" value="1"/>
</dbReference>
<feature type="compositionally biased region" description="Basic and acidic residues" evidence="12">
    <location>
        <begin position="487"/>
        <end position="497"/>
    </location>
</feature>
<dbReference type="GO" id="GO:0006269">
    <property type="term" value="P:DNA replication, synthesis of primer"/>
    <property type="evidence" value="ECO:0007669"/>
    <property type="project" value="UniProtKB-KW"/>
</dbReference>
<comment type="caution">
    <text evidence="14">The sequence shown here is derived from an EMBL/GenBank/DDBJ whole genome shotgun (WGS) entry which is preliminary data.</text>
</comment>
<comment type="similarity">
    <text evidence="1 10">Belongs to the eukaryotic-type primase large subunit family.</text>
</comment>
<dbReference type="AlphaFoldDB" id="A0A068RQP2"/>